<evidence type="ECO:0000313" key="2">
    <source>
        <dbReference type="Proteomes" id="UP000304953"/>
    </source>
</evidence>
<dbReference type="Proteomes" id="UP000304953">
    <property type="component" value="Unassembled WGS sequence"/>
</dbReference>
<organism evidence="1 2">
    <name type="scientific">Petralouisia muris</name>
    <dbReference type="NCBI Taxonomy" id="3032872"/>
    <lineage>
        <taxon>Bacteria</taxon>
        <taxon>Bacillati</taxon>
        <taxon>Bacillota</taxon>
        <taxon>Clostridia</taxon>
        <taxon>Lachnospirales</taxon>
        <taxon>Lachnospiraceae</taxon>
        <taxon>Petralouisia</taxon>
    </lineage>
</organism>
<dbReference type="EMBL" id="SRYA01000001">
    <property type="protein sequence ID" value="TGY98348.1"/>
    <property type="molecule type" value="Genomic_DNA"/>
</dbReference>
<gene>
    <name evidence="1" type="primary">cobK</name>
    <name evidence="1" type="ORF">E5329_00800</name>
</gene>
<accession>A0AC61S1S6</accession>
<proteinExistence type="predicted"/>
<keyword evidence="1" id="KW-0560">Oxidoreductase</keyword>
<evidence type="ECO:0000313" key="1">
    <source>
        <dbReference type="EMBL" id="TGY98348.1"/>
    </source>
</evidence>
<name>A0AC61S1S6_9FIRM</name>
<reference evidence="1" key="1">
    <citation type="submission" date="2019-04" db="EMBL/GenBank/DDBJ databases">
        <title>Microbes associate with the intestines of laboratory mice.</title>
        <authorList>
            <person name="Navarre W."/>
            <person name="Wong E."/>
            <person name="Huang K."/>
            <person name="Tropini C."/>
            <person name="Ng K."/>
            <person name="Yu B."/>
        </authorList>
    </citation>
    <scope>NUCLEOTIDE SEQUENCE</scope>
    <source>
        <strain evidence="1">NM01_1-7b</strain>
    </source>
</reference>
<dbReference type="EC" id="1.3.1.54" evidence="1"/>
<comment type="caution">
    <text evidence="1">The sequence shown here is derived from an EMBL/GenBank/DDBJ whole genome shotgun (WGS) entry which is preliminary data.</text>
</comment>
<sequence length="703" mass="78096">MTNNEGKMMKEKEILIFSGTSEGRKLAEILIQNKIAVTVCVATEYGQEMMGQQEREFLTVHTGRMDVSEMERMAGEKNWQAIVDATHPFAEEVTKNIAAACRNQGKEALRLLREQSADIFGNQDIQFVDSVEEAAAYLNQTSGNILLTTGSKSLPEYVEKIQDISRIYARILPAGQEVEKCRSLGLQGRQIICMQGPFSEEMNLAIMKEIHASVLVTKETAETGGYPEKLAAARQAGAKTVVIRRPREQGCSMEEILQRIGVDPKEERADINKYQITIAGMGMGSFYNMTGEVQQACREADMIIGAERMLKTVGTLGKPMENLYIGTEIAAFIQEHPQYQRIVVLLSGDVGFYSGAKKLLQAFEKAGITEEQPESSAFKELKEQPESSGKRQYQIRQLCGISSVQYFASRLQIPWEDITLMSDHGRRQNIVGMLSAHEKVFTLTDGDKGVRRLSSELLRYGMGSVKMYVGCQLSYPEEEILTGGPEQFLDFEREGVLAVLLIHEDAKEASVSHGISDELFVRGKVPMTKEEVRSISVSKLALRRDSVVYDIGAGTGSIAAECAKIAVRGKVYAIEKNPEALELIEKNKHYHRAWNIDIVAGEAPEVLEGLEAPTHAFIGGSSGKLEQILKVLWQKSPEVRVVLNVISLETLQEAVELLKKYEIKQQEIVQVTVAKAKQLGNHHLMMGQNPVYIITLQKSGGQL</sequence>
<protein>
    <submittedName>
        <fullName evidence="1">Precorrin-6A reductase</fullName>
        <ecNumber evidence="1">1.3.1.54</ecNumber>
    </submittedName>
</protein>
<keyword evidence="2" id="KW-1185">Reference proteome</keyword>